<dbReference type="Gene3D" id="6.10.250.690">
    <property type="match status" value="1"/>
</dbReference>
<dbReference type="PROSITE" id="PS51755">
    <property type="entry name" value="OMPR_PHOB"/>
    <property type="match status" value="1"/>
</dbReference>
<dbReference type="Gene3D" id="1.10.10.10">
    <property type="entry name" value="Winged helix-like DNA-binding domain superfamily/Winged helix DNA-binding domain"/>
    <property type="match status" value="1"/>
</dbReference>
<dbReference type="GO" id="GO:0032993">
    <property type="term" value="C:protein-DNA complex"/>
    <property type="evidence" value="ECO:0007669"/>
    <property type="project" value="TreeGrafter"/>
</dbReference>
<dbReference type="Proteomes" id="UP000280842">
    <property type="component" value="Unassembled WGS sequence"/>
</dbReference>
<evidence type="ECO:0000313" key="13">
    <source>
        <dbReference type="Proteomes" id="UP000280842"/>
    </source>
</evidence>
<dbReference type="FunFam" id="3.40.50.2300:FF:000001">
    <property type="entry name" value="DNA-binding response regulator PhoB"/>
    <property type="match status" value="1"/>
</dbReference>
<evidence type="ECO:0000259" key="11">
    <source>
        <dbReference type="PROSITE" id="PS51755"/>
    </source>
</evidence>
<proteinExistence type="predicted"/>
<evidence type="ECO:0000256" key="7">
    <source>
        <dbReference type="ARBA" id="ARBA00024735"/>
    </source>
</evidence>
<dbReference type="SUPFAM" id="SSF46894">
    <property type="entry name" value="C-terminal effector domain of the bipartite response regulators"/>
    <property type="match status" value="1"/>
</dbReference>
<keyword evidence="13" id="KW-1185">Reference proteome</keyword>
<evidence type="ECO:0000313" key="12">
    <source>
        <dbReference type="EMBL" id="RMA96173.1"/>
    </source>
</evidence>
<dbReference type="InterPro" id="IPR011006">
    <property type="entry name" value="CheY-like_superfamily"/>
</dbReference>
<dbReference type="GO" id="GO:0005829">
    <property type="term" value="C:cytosol"/>
    <property type="evidence" value="ECO:0007669"/>
    <property type="project" value="TreeGrafter"/>
</dbReference>
<evidence type="ECO:0000256" key="3">
    <source>
        <dbReference type="ARBA" id="ARBA00023012"/>
    </source>
</evidence>
<evidence type="ECO:0000256" key="8">
    <source>
        <dbReference type="PROSITE-ProRule" id="PRU00169"/>
    </source>
</evidence>
<dbReference type="RefSeq" id="WP_121923302.1">
    <property type="nucleotide sequence ID" value="NZ_REFO01000012.1"/>
</dbReference>
<dbReference type="CDD" id="cd00383">
    <property type="entry name" value="trans_reg_C"/>
    <property type="match status" value="1"/>
</dbReference>
<dbReference type="PROSITE" id="PS50110">
    <property type="entry name" value="RESPONSE_REGULATORY"/>
    <property type="match status" value="1"/>
</dbReference>
<comment type="function">
    <text evidence="7">This protein is a positive regulator for the phosphate regulon. Transcription of this operon is positively regulated by PhoB and PhoR when phosphate is limited.</text>
</comment>
<dbReference type="AlphaFoldDB" id="A0A3M0BFH8"/>
<keyword evidence="6" id="KW-0804">Transcription</keyword>
<feature type="domain" description="OmpR/PhoB-type" evidence="11">
    <location>
        <begin position="128"/>
        <end position="224"/>
    </location>
</feature>
<dbReference type="GO" id="GO:0000976">
    <property type="term" value="F:transcription cis-regulatory region binding"/>
    <property type="evidence" value="ECO:0007669"/>
    <property type="project" value="TreeGrafter"/>
</dbReference>
<dbReference type="Gene3D" id="3.40.50.2300">
    <property type="match status" value="1"/>
</dbReference>
<dbReference type="PANTHER" id="PTHR48111">
    <property type="entry name" value="REGULATOR OF RPOS"/>
    <property type="match status" value="1"/>
</dbReference>
<dbReference type="SMART" id="SM00448">
    <property type="entry name" value="REC"/>
    <property type="match status" value="1"/>
</dbReference>
<keyword evidence="5 9" id="KW-0238">DNA-binding</keyword>
<sequence length="225" mass="25820">MPLVYIVEDDEDINELLSYNLKKEGFKVKSYFSGKDVLEAIDKDIPDIIILDIMLPDIDGLEVCKTLRSDKDKKNIPIIMLTAKSTEIDKIVGLELGADDYITKPFSIKELIARIKAVLRRAKLKQKDNIKHISGLEINPNKFEIKVDGKKINLTAKEFKLLMALINSENKVLSRNYILETVWGNYTDVYDRTVDVHIKNLRTKLGKYGKNIKTVRGIGYMWEES</sequence>
<dbReference type="FunFam" id="1.10.10.10:FF:000018">
    <property type="entry name" value="DNA-binding response regulator ResD"/>
    <property type="match status" value="1"/>
</dbReference>
<accession>A0A3M0BFH8</accession>
<dbReference type="OrthoDB" id="9790454at2"/>
<reference evidence="12 13" key="1">
    <citation type="submission" date="2018-10" db="EMBL/GenBank/DDBJ databases">
        <title>Genomic Encyclopedia of Archaeal and Bacterial Type Strains, Phase II (KMG-II): from individual species to whole genera.</title>
        <authorList>
            <person name="Goeker M."/>
        </authorList>
    </citation>
    <scope>NUCLEOTIDE SEQUENCE [LARGE SCALE GENOMIC DNA]</scope>
    <source>
        <strain evidence="12 13">VM1</strain>
    </source>
</reference>
<gene>
    <name evidence="12" type="ORF">CLV39_1188</name>
</gene>
<dbReference type="InterPro" id="IPR039420">
    <property type="entry name" value="WalR-like"/>
</dbReference>
<dbReference type="SUPFAM" id="SSF52172">
    <property type="entry name" value="CheY-like"/>
    <property type="match status" value="1"/>
</dbReference>
<protein>
    <recommendedName>
        <fullName evidence="1">Phosphate regulon transcriptional regulatory protein PhoB</fullName>
    </recommendedName>
</protein>
<comment type="caution">
    <text evidence="12">The sequence shown here is derived from an EMBL/GenBank/DDBJ whole genome shotgun (WGS) entry which is preliminary data.</text>
</comment>
<dbReference type="GO" id="GO:0000156">
    <property type="term" value="F:phosphorelay response regulator activity"/>
    <property type="evidence" value="ECO:0007669"/>
    <property type="project" value="TreeGrafter"/>
</dbReference>
<organism evidence="12 13">
    <name type="scientific">Hydrogenothermus marinus</name>
    <dbReference type="NCBI Taxonomy" id="133270"/>
    <lineage>
        <taxon>Bacteria</taxon>
        <taxon>Pseudomonadati</taxon>
        <taxon>Aquificota</taxon>
        <taxon>Aquificia</taxon>
        <taxon>Aquificales</taxon>
        <taxon>Hydrogenothermaceae</taxon>
        <taxon>Hydrogenothermus</taxon>
    </lineage>
</organism>
<evidence type="ECO:0000256" key="6">
    <source>
        <dbReference type="ARBA" id="ARBA00023163"/>
    </source>
</evidence>
<dbReference type="InterPro" id="IPR016032">
    <property type="entry name" value="Sig_transdc_resp-reg_C-effctor"/>
</dbReference>
<dbReference type="EMBL" id="REFO01000012">
    <property type="protein sequence ID" value="RMA96173.1"/>
    <property type="molecule type" value="Genomic_DNA"/>
</dbReference>
<keyword evidence="2 8" id="KW-0597">Phosphoprotein</keyword>
<feature type="domain" description="Response regulatory" evidence="10">
    <location>
        <begin position="3"/>
        <end position="119"/>
    </location>
</feature>
<evidence type="ECO:0000256" key="9">
    <source>
        <dbReference type="PROSITE-ProRule" id="PRU01091"/>
    </source>
</evidence>
<dbReference type="PANTHER" id="PTHR48111:SF40">
    <property type="entry name" value="PHOSPHATE REGULON TRANSCRIPTIONAL REGULATORY PROTEIN PHOB"/>
    <property type="match status" value="1"/>
</dbReference>
<name>A0A3M0BFH8_9AQUI</name>
<evidence type="ECO:0000256" key="5">
    <source>
        <dbReference type="ARBA" id="ARBA00023125"/>
    </source>
</evidence>
<keyword evidence="4" id="KW-0805">Transcription regulation</keyword>
<evidence type="ECO:0000256" key="2">
    <source>
        <dbReference type="ARBA" id="ARBA00022553"/>
    </source>
</evidence>
<evidence type="ECO:0000256" key="1">
    <source>
        <dbReference type="ARBA" id="ARBA00013332"/>
    </source>
</evidence>
<dbReference type="InterPro" id="IPR001867">
    <property type="entry name" value="OmpR/PhoB-type_DNA-bd"/>
</dbReference>
<dbReference type="SMART" id="SM00862">
    <property type="entry name" value="Trans_reg_C"/>
    <property type="match status" value="1"/>
</dbReference>
<dbReference type="InterPro" id="IPR001789">
    <property type="entry name" value="Sig_transdc_resp-reg_receiver"/>
</dbReference>
<feature type="modified residue" description="4-aspartylphosphate" evidence="8">
    <location>
        <position position="52"/>
    </location>
</feature>
<evidence type="ECO:0000259" key="10">
    <source>
        <dbReference type="PROSITE" id="PS50110"/>
    </source>
</evidence>
<evidence type="ECO:0000256" key="4">
    <source>
        <dbReference type="ARBA" id="ARBA00023015"/>
    </source>
</evidence>
<dbReference type="Pfam" id="PF00072">
    <property type="entry name" value="Response_reg"/>
    <property type="match status" value="1"/>
</dbReference>
<dbReference type="GO" id="GO:0006355">
    <property type="term" value="P:regulation of DNA-templated transcription"/>
    <property type="evidence" value="ECO:0007669"/>
    <property type="project" value="InterPro"/>
</dbReference>
<keyword evidence="3" id="KW-0902">Two-component regulatory system</keyword>
<dbReference type="Pfam" id="PF00486">
    <property type="entry name" value="Trans_reg_C"/>
    <property type="match status" value="1"/>
</dbReference>
<feature type="DNA-binding region" description="OmpR/PhoB-type" evidence="9">
    <location>
        <begin position="128"/>
        <end position="224"/>
    </location>
</feature>
<dbReference type="InterPro" id="IPR036388">
    <property type="entry name" value="WH-like_DNA-bd_sf"/>
</dbReference>